<comment type="similarity">
    <text evidence="1">Belongs to the LysR transcriptional regulatory family.</text>
</comment>
<dbReference type="PROSITE" id="PS50931">
    <property type="entry name" value="HTH_LYSR"/>
    <property type="match status" value="1"/>
</dbReference>
<dbReference type="Gene3D" id="1.10.10.10">
    <property type="entry name" value="Winged helix-like DNA-binding domain superfamily/Winged helix DNA-binding domain"/>
    <property type="match status" value="1"/>
</dbReference>
<dbReference type="AlphaFoldDB" id="A0A934IG83"/>
<feature type="domain" description="HTH lysR-type" evidence="5">
    <location>
        <begin position="1"/>
        <end position="58"/>
    </location>
</feature>
<dbReference type="InterPro" id="IPR000847">
    <property type="entry name" value="LysR_HTH_N"/>
</dbReference>
<dbReference type="SUPFAM" id="SSF53850">
    <property type="entry name" value="Periplasmic binding protein-like II"/>
    <property type="match status" value="1"/>
</dbReference>
<dbReference type="CDD" id="cd05466">
    <property type="entry name" value="PBP2_LTTR_substrate"/>
    <property type="match status" value="1"/>
</dbReference>
<dbReference type="InterPro" id="IPR036390">
    <property type="entry name" value="WH_DNA-bd_sf"/>
</dbReference>
<evidence type="ECO:0000256" key="4">
    <source>
        <dbReference type="ARBA" id="ARBA00023163"/>
    </source>
</evidence>
<keyword evidence="7" id="KW-1185">Reference proteome</keyword>
<keyword evidence="2" id="KW-0805">Transcription regulation</keyword>
<dbReference type="Proteomes" id="UP000609531">
    <property type="component" value="Unassembled WGS sequence"/>
</dbReference>
<dbReference type="Gene3D" id="3.40.190.10">
    <property type="entry name" value="Periplasmic binding protein-like II"/>
    <property type="match status" value="2"/>
</dbReference>
<organism evidence="6 7">
    <name type="scientific">Acuticoccus mangrovi</name>
    <dbReference type="NCBI Taxonomy" id="2796142"/>
    <lineage>
        <taxon>Bacteria</taxon>
        <taxon>Pseudomonadati</taxon>
        <taxon>Pseudomonadota</taxon>
        <taxon>Alphaproteobacteria</taxon>
        <taxon>Hyphomicrobiales</taxon>
        <taxon>Amorphaceae</taxon>
        <taxon>Acuticoccus</taxon>
    </lineage>
</organism>
<dbReference type="PANTHER" id="PTHR30419">
    <property type="entry name" value="HTH-TYPE TRANSCRIPTIONAL REGULATOR YBHD"/>
    <property type="match status" value="1"/>
</dbReference>
<keyword evidence="3" id="KW-0238">DNA-binding</keyword>
<evidence type="ECO:0000256" key="3">
    <source>
        <dbReference type="ARBA" id="ARBA00023125"/>
    </source>
</evidence>
<dbReference type="Pfam" id="PF00126">
    <property type="entry name" value="HTH_1"/>
    <property type="match status" value="1"/>
</dbReference>
<evidence type="ECO:0000313" key="7">
    <source>
        <dbReference type="Proteomes" id="UP000609531"/>
    </source>
</evidence>
<dbReference type="InterPro" id="IPR005119">
    <property type="entry name" value="LysR_subst-bd"/>
</dbReference>
<dbReference type="Pfam" id="PF03466">
    <property type="entry name" value="LysR_substrate"/>
    <property type="match status" value="1"/>
</dbReference>
<proteinExistence type="inferred from homology"/>
<dbReference type="RefSeq" id="WP_198881986.1">
    <property type="nucleotide sequence ID" value="NZ_JAEKJA010000007.1"/>
</dbReference>
<dbReference type="GO" id="GO:0003700">
    <property type="term" value="F:DNA-binding transcription factor activity"/>
    <property type="evidence" value="ECO:0007669"/>
    <property type="project" value="InterPro"/>
</dbReference>
<comment type="caution">
    <text evidence="6">The sequence shown here is derived from an EMBL/GenBank/DDBJ whole genome shotgun (WGS) entry which is preliminary data.</text>
</comment>
<dbReference type="EMBL" id="JAEKJA010000007">
    <property type="protein sequence ID" value="MBJ3776104.1"/>
    <property type="molecule type" value="Genomic_DNA"/>
</dbReference>
<dbReference type="InterPro" id="IPR036388">
    <property type="entry name" value="WH-like_DNA-bd_sf"/>
</dbReference>
<keyword evidence="4" id="KW-0804">Transcription</keyword>
<dbReference type="SUPFAM" id="SSF46785">
    <property type="entry name" value="Winged helix' DNA-binding domain"/>
    <property type="match status" value="1"/>
</dbReference>
<dbReference type="GO" id="GO:0005829">
    <property type="term" value="C:cytosol"/>
    <property type="evidence" value="ECO:0007669"/>
    <property type="project" value="TreeGrafter"/>
</dbReference>
<protein>
    <submittedName>
        <fullName evidence="6">LysR family transcriptional regulator</fullName>
    </submittedName>
</protein>
<dbReference type="FunFam" id="1.10.10.10:FF:000001">
    <property type="entry name" value="LysR family transcriptional regulator"/>
    <property type="match status" value="1"/>
</dbReference>
<sequence>MDFRKLSYFQAVVEAGSLHRAAEAMRVAQPALSKSIQSLEAALGVQLLVRHSRGVAPTEAGRSLYRHTGEILAAWRAAVAEVNETAEEPGGTIAVGAPPSLAQYLFGGLANEIARLYPRLRLELCEGIGHQLWSELLSERLDIAVIGNMEGSDSIITELVTHEDVMLIAPAEAALPEVVESVEALVGLPLVVTTRAPTGGSWFEDATRHSHLTFDVRYRVEGPHVATDLVTRGLGYAVTPKSGALPARVDPRLRVCRLAPLKLPRVLASRRERYLHPSVAVTRDTLRRELRRLEALNDV</sequence>
<evidence type="ECO:0000256" key="1">
    <source>
        <dbReference type="ARBA" id="ARBA00009437"/>
    </source>
</evidence>
<evidence type="ECO:0000313" key="6">
    <source>
        <dbReference type="EMBL" id="MBJ3776104.1"/>
    </source>
</evidence>
<dbReference type="GO" id="GO:0003677">
    <property type="term" value="F:DNA binding"/>
    <property type="evidence" value="ECO:0007669"/>
    <property type="project" value="UniProtKB-KW"/>
</dbReference>
<dbReference type="InterPro" id="IPR050950">
    <property type="entry name" value="HTH-type_LysR_regulators"/>
</dbReference>
<name>A0A934IG83_9HYPH</name>
<reference evidence="6" key="1">
    <citation type="submission" date="2020-12" db="EMBL/GenBank/DDBJ databases">
        <title>Bacterial taxonomy.</title>
        <authorList>
            <person name="Pan X."/>
        </authorList>
    </citation>
    <scope>NUCLEOTIDE SEQUENCE</scope>
    <source>
        <strain evidence="6">B2012</strain>
    </source>
</reference>
<gene>
    <name evidence="6" type="ORF">JCR33_10425</name>
</gene>
<dbReference type="PRINTS" id="PR00039">
    <property type="entry name" value="HTHLYSR"/>
</dbReference>
<evidence type="ECO:0000259" key="5">
    <source>
        <dbReference type="PROSITE" id="PS50931"/>
    </source>
</evidence>
<evidence type="ECO:0000256" key="2">
    <source>
        <dbReference type="ARBA" id="ARBA00023015"/>
    </source>
</evidence>
<accession>A0A934IG83</accession>